<dbReference type="Gene3D" id="3.30.420.40">
    <property type="match status" value="2"/>
</dbReference>
<dbReference type="PROSITE" id="PS01125">
    <property type="entry name" value="ROK"/>
    <property type="match status" value="1"/>
</dbReference>
<dbReference type="InterPro" id="IPR049874">
    <property type="entry name" value="ROK_cs"/>
</dbReference>
<dbReference type="InterPro" id="IPR011991">
    <property type="entry name" value="ArsR-like_HTH"/>
</dbReference>
<reference evidence="2" key="1">
    <citation type="submission" date="2022-10" db="EMBL/GenBank/DDBJ databases">
        <title>The WGS of Solirubrobacter ginsenosidimutans DSM 21036.</title>
        <authorList>
            <person name="Jiang Z."/>
        </authorList>
    </citation>
    <scope>NUCLEOTIDE SEQUENCE</scope>
    <source>
        <strain evidence="2">DSM 21036</strain>
    </source>
</reference>
<evidence type="ECO:0000256" key="1">
    <source>
        <dbReference type="ARBA" id="ARBA00006479"/>
    </source>
</evidence>
<comment type="similarity">
    <text evidence="1">Belongs to the ROK (NagC/XylR) family.</text>
</comment>
<dbReference type="SUPFAM" id="SSF53067">
    <property type="entry name" value="Actin-like ATPase domain"/>
    <property type="match status" value="1"/>
</dbReference>
<dbReference type="InterPro" id="IPR000600">
    <property type="entry name" value="ROK"/>
</dbReference>
<dbReference type="InterPro" id="IPR036390">
    <property type="entry name" value="WH_DNA-bd_sf"/>
</dbReference>
<keyword evidence="3" id="KW-1185">Reference proteome</keyword>
<dbReference type="InterPro" id="IPR036388">
    <property type="entry name" value="WH-like_DNA-bd_sf"/>
</dbReference>
<dbReference type="Proteomes" id="UP001149140">
    <property type="component" value="Unassembled WGS sequence"/>
</dbReference>
<organism evidence="2 3">
    <name type="scientific">Solirubrobacter ginsenosidimutans</name>
    <dbReference type="NCBI Taxonomy" id="490573"/>
    <lineage>
        <taxon>Bacteria</taxon>
        <taxon>Bacillati</taxon>
        <taxon>Actinomycetota</taxon>
        <taxon>Thermoleophilia</taxon>
        <taxon>Solirubrobacterales</taxon>
        <taxon>Solirubrobacteraceae</taxon>
        <taxon>Solirubrobacter</taxon>
    </lineage>
</organism>
<dbReference type="EMBL" id="JAPDOD010000031">
    <property type="protein sequence ID" value="MDA0164125.1"/>
    <property type="molecule type" value="Genomic_DNA"/>
</dbReference>
<evidence type="ECO:0000313" key="2">
    <source>
        <dbReference type="EMBL" id="MDA0164125.1"/>
    </source>
</evidence>
<dbReference type="Gene3D" id="1.10.10.10">
    <property type="entry name" value="Winged helix-like DNA-binding domain superfamily/Winged helix DNA-binding domain"/>
    <property type="match status" value="1"/>
</dbReference>
<dbReference type="PANTHER" id="PTHR18964:SF173">
    <property type="entry name" value="GLUCOKINASE"/>
    <property type="match status" value="1"/>
</dbReference>
<dbReference type="SUPFAM" id="SSF46785">
    <property type="entry name" value="Winged helix' DNA-binding domain"/>
    <property type="match status" value="1"/>
</dbReference>
<dbReference type="Pfam" id="PF13412">
    <property type="entry name" value="HTH_24"/>
    <property type="match status" value="1"/>
</dbReference>
<evidence type="ECO:0000313" key="3">
    <source>
        <dbReference type="Proteomes" id="UP001149140"/>
    </source>
</evidence>
<dbReference type="Pfam" id="PF00480">
    <property type="entry name" value="ROK"/>
    <property type="match status" value="1"/>
</dbReference>
<dbReference type="InterPro" id="IPR043129">
    <property type="entry name" value="ATPase_NBD"/>
</dbReference>
<comment type="caution">
    <text evidence="2">The sequence shown here is derived from an EMBL/GenBank/DDBJ whole genome shotgun (WGS) entry which is preliminary data.</text>
</comment>
<dbReference type="AlphaFoldDB" id="A0A9X3MWR5"/>
<sequence>MAVEFNARQTNRLRVIQALYRHPRSSRSAVAELTGLSRPTVSAFMEELERAGIVEEFEDPTPRQSGRPPVLMALVPRAAFAVGVDMGHEHLRVATCDLSGEILSDEYTAIDVDHAPQASMDLAAELVQRTLDEAGVAKEHLIGVAMALAAPVDGETGHVFAEGILPSWGGVEPAAEMSRRLDLPVHIENDANLGALGEHRFGAGKGADQMAYVRLSAGIGLGLVLCGKAFGGNNGIAGELGHVRVSRDGPICRCGNRGCLEMVASPSAVARLLGPDVSVARLLERATSGERGAIRAVADAGELIGEALATLVTLLNPKLIVVGGDLATTGDVVLDPIRAAIARYGIPPAAEAVRVVPGKLKGRAEVLGAAALVLDQSPEALAQRLD</sequence>
<dbReference type="CDD" id="cd00090">
    <property type="entry name" value="HTH_ARSR"/>
    <property type="match status" value="1"/>
</dbReference>
<dbReference type="CDD" id="cd24076">
    <property type="entry name" value="ASKHA_ATPase_ROK_BsXylR-like"/>
    <property type="match status" value="1"/>
</dbReference>
<dbReference type="RefSeq" id="WP_270043375.1">
    <property type="nucleotide sequence ID" value="NZ_JAPDOD010000031.1"/>
</dbReference>
<name>A0A9X3MWR5_9ACTN</name>
<protein>
    <submittedName>
        <fullName evidence="2">ROK family transcriptional regulator</fullName>
    </submittedName>
</protein>
<dbReference type="PANTHER" id="PTHR18964">
    <property type="entry name" value="ROK (REPRESSOR, ORF, KINASE) FAMILY"/>
    <property type="match status" value="1"/>
</dbReference>
<proteinExistence type="inferred from homology"/>
<gene>
    <name evidence="2" type="ORF">OM076_27880</name>
</gene>
<accession>A0A9X3MWR5</accession>